<proteinExistence type="predicted"/>
<comment type="caution">
    <text evidence="2">The sequence shown here is derived from an EMBL/GenBank/DDBJ whole genome shotgun (WGS) entry which is preliminary data.</text>
</comment>
<protein>
    <submittedName>
        <fullName evidence="2">Uncharacterized protein</fullName>
    </submittedName>
</protein>
<dbReference type="AlphaFoldDB" id="A0A0W0YGS6"/>
<dbReference type="PATRIC" id="fig|45074.5.peg.3657"/>
<keyword evidence="3" id="KW-1185">Reference proteome</keyword>
<organism evidence="2 3">
    <name type="scientific">Legionella santicrucis</name>
    <dbReference type="NCBI Taxonomy" id="45074"/>
    <lineage>
        <taxon>Bacteria</taxon>
        <taxon>Pseudomonadati</taxon>
        <taxon>Pseudomonadota</taxon>
        <taxon>Gammaproteobacteria</taxon>
        <taxon>Legionellales</taxon>
        <taxon>Legionellaceae</taxon>
        <taxon>Legionella</taxon>
    </lineage>
</organism>
<dbReference type="EMBL" id="LNYU01000085">
    <property type="protein sequence ID" value="KTD55855.1"/>
    <property type="molecule type" value="Genomic_DNA"/>
</dbReference>
<gene>
    <name evidence="2" type="ORF">Lsan_3407</name>
</gene>
<feature type="chain" id="PRO_5006917685" evidence="1">
    <location>
        <begin position="21"/>
        <end position="177"/>
    </location>
</feature>
<reference evidence="2 3" key="1">
    <citation type="submission" date="2015-11" db="EMBL/GenBank/DDBJ databases">
        <title>Genomic analysis of 38 Legionella species identifies large and diverse effector repertoires.</title>
        <authorList>
            <person name="Burstein D."/>
            <person name="Amaro F."/>
            <person name="Zusman T."/>
            <person name="Lifshitz Z."/>
            <person name="Cohen O."/>
            <person name="Gilbert J.A."/>
            <person name="Pupko T."/>
            <person name="Shuman H.A."/>
            <person name="Segal G."/>
        </authorList>
    </citation>
    <scope>NUCLEOTIDE SEQUENCE [LARGE SCALE GENOMIC DNA]</scope>
    <source>
        <strain evidence="2 3">SC-63-C7</strain>
    </source>
</reference>
<dbReference type="OrthoDB" id="1493140at2"/>
<keyword evidence="1" id="KW-0732">Signal</keyword>
<evidence type="ECO:0000256" key="1">
    <source>
        <dbReference type="SAM" id="SignalP"/>
    </source>
</evidence>
<dbReference type="Proteomes" id="UP000054703">
    <property type="component" value="Unassembled WGS sequence"/>
</dbReference>
<evidence type="ECO:0000313" key="2">
    <source>
        <dbReference type="EMBL" id="KTD55855.1"/>
    </source>
</evidence>
<evidence type="ECO:0000313" key="3">
    <source>
        <dbReference type="Proteomes" id="UP000054703"/>
    </source>
</evidence>
<dbReference type="STRING" id="45074.Lsan_3407"/>
<sequence>MKKQYSLLLLLFLLISFSFAKEVSFGSYSNIRYNYQVNYPSFLIPQGESENGDGQKFIGNKAELIVYGSFFPNLDSQTNQDKYNIDEEFNYEKKQFQQKGFTLDYTYLHKNIFVISGTSHNQIVYLKKVFVSSCYVHLYFLLYYPKADKKQWDPWITKASKSFKYNSKKCQGDFIQN</sequence>
<accession>A0A0W0YGS6</accession>
<name>A0A0W0YGS6_9GAMM</name>
<dbReference type="RefSeq" id="WP_058515329.1">
    <property type="nucleotide sequence ID" value="NZ_CAAAIH010000038.1"/>
</dbReference>
<feature type="signal peptide" evidence="1">
    <location>
        <begin position="1"/>
        <end position="20"/>
    </location>
</feature>